<evidence type="ECO:0000256" key="2">
    <source>
        <dbReference type="ARBA" id="ARBA00004994"/>
    </source>
</evidence>
<dbReference type="SUPFAM" id="SSF48179">
    <property type="entry name" value="6-phosphogluconate dehydrogenase C-terminal domain-like"/>
    <property type="match status" value="1"/>
</dbReference>
<dbReference type="RefSeq" id="WP_379929893.1">
    <property type="nucleotide sequence ID" value="NZ_JBHUMM010000037.1"/>
</dbReference>
<dbReference type="EC" id="1.1.1.169" evidence="4 11"/>
<comment type="catalytic activity">
    <reaction evidence="10 11">
        <text>(R)-pantoate + NADP(+) = 2-dehydropantoate + NADPH + H(+)</text>
        <dbReference type="Rhea" id="RHEA:16233"/>
        <dbReference type="ChEBI" id="CHEBI:11561"/>
        <dbReference type="ChEBI" id="CHEBI:15378"/>
        <dbReference type="ChEBI" id="CHEBI:15980"/>
        <dbReference type="ChEBI" id="CHEBI:57783"/>
        <dbReference type="ChEBI" id="CHEBI:58349"/>
        <dbReference type="EC" id="1.1.1.169"/>
    </reaction>
</comment>
<dbReference type="InterPro" id="IPR013332">
    <property type="entry name" value="KPR_N"/>
</dbReference>
<proteinExistence type="inferred from homology"/>
<evidence type="ECO:0000256" key="6">
    <source>
        <dbReference type="ARBA" id="ARBA00022655"/>
    </source>
</evidence>
<dbReference type="Pfam" id="PF02558">
    <property type="entry name" value="ApbA"/>
    <property type="match status" value="1"/>
</dbReference>
<dbReference type="InterPro" id="IPR013328">
    <property type="entry name" value="6PGD_dom2"/>
</dbReference>
<dbReference type="PANTHER" id="PTHR43765">
    <property type="entry name" value="2-DEHYDROPANTOATE 2-REDUCTASE-RELATED"/>
    <property type="match status" value="1"/>
</dbReference>
<dbReference type="Gene3D" id="3.40.50.720">
    <property type="entry name" value="NAD(P)-binding Rossmann-like Domain"/>
    <property type="match status" value="1"/>
</dbReference>
<dbReference type="Gene3D" id="1.10.1040.10">
    <property type="entry name" value="N-(1-d-carboxylethyl)-l-norvaline Dehydrogenase, domain 2"/>
    <property type="match status" value="1"/>
</dbReference>
<name>A0ABW5RC68_9BACL</name>
<keyword evidence="6 11" id="KW-0566">Pantothenate biosynthesis</keyword>
<dbReference type="Pfam" id="PF08546">
    <property type="entry name" value="ApbA_C"/>
    <property type="match status" value="1"/>
</dbReference>
<gene>
    <name evidence="14" type="ORF">ACFSUC_12240</name>
</gene>
<dbReference type="InterPro" id="IPR008927">
    <property type="entry name" value="6-PGluconate_DH-like_C_sf"/>
</dbReference>
<keyword evidence="8 11" id="KW-0560">Oxidoreductase</keyword>
<dbReference type="InterPro" id="IPR036291">
    <property type="entry name" value="NAD(P)-bd_dom_sf"/>
</dbReference>
<evidence type="ECO:0000256" key="11">
    <source>
        <dbReference type="RuleBase" id="RU362068"/>
    </source>
</evidence>
<reference evidence="15" key="1">
    <citation type="journal article" date="2019" name="Int. J. Syst. Evol. Microbiol.">
        <title>The Global Catalogue of Microorganisms (GCM) 10K type strain sequencing project: providing services to taxonomists for standard genome sequencing and annotation.</title>
        <authorList>
            <consortium name="The Broad Institute Genomics Platform"/>
            <consortium name="The Broad Institute Genome Sequencing Center for Infectious Disease"/>
            <person name="Wu L."/>
            <person name="Ma J."/>
        </authorList>
    </citation>
    <scope>NUCLEOTIDE SEQUENCE [LARGE SCALE GENOMIC DNA]</scope>
    <source>
        <strain evidence="15">KCTC 33676</strain>
    </source>
</reference>
<evidence type="ECO:0000256" key="10">
    <source>
        <dbReference type="ARBA" id="ARBA00048793"/>
    </source>
</evidence>
<comment type="pathway">
    <text evidence="2 11">Cofactor biosynthesis; (R)-pantothenate biosynthesis; (R)-pantoate from 3-methyl-2-oxobutanoate: step 2/2.</text>
</comment>
<protein>
    <recommendedName>
        <fullName evidence="5 11">2-dehydropantoate 2-reductase</fullName>
        <ecNumber evidence="4 11">1.1.1.169</ecNumber>
    </recommendedName>
    <alternativeName>
        <fullName evidence="9 11">Ketopantoate reductase</fullName>
    </alternativeName>
</protein>
<evidence type="ECO:0000256" key="3">
    <source>
        <dbReference type="ARBA" id="ARBA00007870"/>
    </source>
</evidence>
<keyword evidence="15" id="KW-1185">Reference proteome</keyword>
<evidence type="ECO:0000256" key="7">
    <source>
        <dbReference type="ARBA" id="ARBA00022857"/>
    </source>
</evidence>
<evidence type="ECO:0000256" key="8">
    <source>
        <dbReference type="ARBA" id="ARBA00023002"/>
    </source>
</evidence>
<accession>A0ABW5RC68</accession>
<dbReference type="InterPro" id="IPR050838">
    <property type="entry name" value="Ketopantoate_reductase"/>
</dbReference>
<dbReference type="EMBL" id="JBHUMM010000037">
    <property type="protein sequence ID" value="MFD2672335.1"/>
    <property type="molecule type" value="Genomic_DNA"/>
</dbReference>
<comment type="caution">
    <text evidence="14">The sequence shown here is derived from an EMBL/GenBank/DDBJ whole genome shotgun (WGS) entry which is preliminary data.</text>
</comment>
<evidence type="ECO:0000256" key="5">
    <source>
        <dbReference type="ARBA" id="ARBA00019465"/>
    </source>
</evidence>
<keyword evidence="7 11" id="KW-0521">NADP</keyword>
<feature type="domain" description="Ketopantoate reductase C-terminal" evidence="13">
    <location>
        <begin position="194"/>
        <end position="316"/>
    </location>
</feature>
<feature type="domain" description="Ketopantoate reductase N-terminal" evidence="12">
    <location>
        <begin position="9"/>
        <end position="161"/>
    </location>
</feature>
<dbReference type="Proteomes" id="UP001597497">
    <property type="component" value="Unassembled WGS sequence"/>
</dbReference>
<comment type="function">
    <text evidence="1 11">Catalyzes the NADPH-dependent reduction of ketopantoate into pantoic acid.</text>
</comment>
<dbReference type="InterPro" id="IPR003710">
    <property type="entry name" value="ApbA"/>
</dbReference>
<evidence type="ECO:0000256" key="1">
    <source>
        <dbReference type="ARBA" id="ARBA00002919"/>
    </source>
</evidence>
<sequence>MNPNTSDDIWVIGAGAIGMLLAAKLQQTGSRTTVWCRTREQAEHIQTAGICIEEDHKVDTVYPGVSVLHTELPFSGQPARPAAVLLCVKQTAIRHELIQAIRERIEPEVPLICFQNGMGHIESLQVVFQQVWPAITTEAALKTGSNQVRHTGRGVTRVGSLSLKEDGDPVDPGMLNTVISCMEKAGFVVQMSKNMKTEMWRKLAINALINPLTALFRIRNGQLLGNTHLEGIMQQLLEEIRRAAACEDVTAGMPEWEDIVQVCRSTADNQSSMLQDVMHHRPTELRWITGYVLDTAGRHQLRLEKNEQLFELVLALEAVYMTS</sequence>
<organism evidence="14 15">
    <name type="scientific">Marinicrinis sediminis</name>
    <dbReference type="NCBI Taxonomy" id="1652465"/>
    <lineage>
        <taxon>Bacteria</taxon>
        <taxon>Bacillati</taxon>
        <taxon>Bacillota</taxon>
        <taxon>Bacilli</taxon>
        <taxon>Bacillales</taxon>
        <taxon>Paenibacillaceae</taxon>
    </lineage>
</organism>
<dbReference type="InterPro" id="IPR013752">
    <property type="entry name" value="KPA_reductase"/>
</dbReference>
<evidence type="ECO:0000259" key="12">
    <source>
        <dbReference type="Pfam" id="PF02558"/>
    </source>
</evidence>
<evidence type="ECO:0000313" key="15">
    <source>
        <dbReference type="Proteomes" id="UP001597497"/>
    </source>
</evidence>
<dbReference type="PANTHER" id="PTHR43765:SF2">
    <property type="entry name" value="2-DEHYDROPANTOATE 2-REDUCTASE"/>
    <property type="match status" value="1"/>
</dbReference>
<evidence type="ECO:0000256" key="9">
    <source>
        <dbReference type="ARBA" id="ARBA00032024"/>
    </source>
</evidence>
<dbReference type="NCBIfam" id="TIGR00745">
    <property type="entry name" value="apbA_panE"/>
    <property type="match status" value="1"/>
</dbReference>
<comment type="similarity">
    <text evidence="3 11">Belongs to the ketopantoate reductase family.</text>
</comment>
<evidence type="ECO:0000256" key="4">
    <source>
        <dbReference type="ARBA" id="ARBA00013014"/>
    </source>
</evidence>
<dbReference type="SUPFAM" id="SSF51735">
    <property type="entry name" value="NAD(P)-binding Rossmann-fold domains"/>
    <property type="match status" value="1"/>
</dbReference>
<evidence type="ECO:0000259" key="13">
    <source>
        <dbReference type="Pfam" id="PF08546"/>
    </source>
</evidence>
<evidence type="ECO:0000313" key="14">
    <source>
        <dbReference type="EMBL" id="MFD2672335.1"/>
    </source>
</evidence>